<proteinExistence type="predicted"/>
<keyword evidence="3" id="KW-1185">Reference proteome</keyword>
<protein>
    <submittedName>
        <fullName evidence="2">Uncharacterized protein</fullName>
    </submittedName>
</protein>
<keyword evidence="1" id="KW-0472">Membrane</keyword>
<evidence type="ECO:0000256" key="1">
    <source>
        <dbReference type="SAM" id="Phobius"/>
    </source>
</evidence>
<dbReference type="RefSeq" id="WP_020211277.1">
    <property type="nucleotide sequence ID" value="NZ_JRLX01000008.1"/>
</dbReference>
<organism evidence="2 3">
    <name type="scientific">Flavobacterium rivuli WB 3.3-2 = DSM 21788</name>
    <dbReference type="NCBI Taxonomy" id="1121895"/>
    <lineage>
        <taxon>Bacteria</taxon>
        <taxon>Pseudomonadati</taxon>
        <taxon>Bacteroidota</taxon>
        <taxon>Flavobacteriia</taxon>
        <taxon>Flavobacteriales</taxon>
        <taxon>Flavobacteriaceae</taxon>
        <taxon>Flavobacterium</taxon>
    </lineage>
</organism>
<evidence type="ECO:0000313" key="2">
    <source>
        <dbReference type="EMBL" id="KGO86748.1"/>
    </source>
</evidence>
<dbReference type="EMBL" id="JRLX01000008">
    <property type="protein sequence ID" value="KGO86748.1"/>
    <property type="molecule type" value="Genomic_DNA"/>
</dbReference>
<feature type="transmembrane region" description="Helical" evidence="1">
    <location>
        <begin position="32"/>
        <end position="49"/>
    </location>
</feature>
<evidence type="ECO:0000313" key="3">
    <source>
        <dbReference type="Proteomes" id="UP000030152"/>
    </source>
</evidence>
<reference evidence="2 3" key="1">
    <citation type="submission" date="2013-09" db="EMBL/GenBank/DDBJ databases">
        <authorList>
            <person name="Zeng Z."/>
            <person name="Chen C."/>
        </authorList>
    </citation>
    <scope>NUCLEOTIDE SEQUENCE [LARGE SCALE GENOMIC DNA]</scope>
    <source>
        <strain evidence="2 3">WB 3.3-2</strain>
    </source>
</reference>
<dbReference type="Proteomes" id="UP000030152">
    <property type="component" value="Unassembled WGS sequence"/>
</dbReference>
<feature type="transmembrane region" description="Helical" evidence="1">
    <location>
        <begin position="7"/>
        <end position="26"/>
    </location>
</feature>
<name>A0A0A2M5P4_9FLAO</name>
<dbReference type="eggNOG" id="ENOG50332DH">
    <property type="taxonomic scope" value="Bacteria"/>
</dbReference>
<gene>
    <name evidence="2" type="ORF">Q765_08960</name>
</gene>
<dbReference type="OrthoDB" id="1179771at2"/>
<keyword evidence="1" id="KW-0812">Transmembrane</keyword>
<keyword evidence="1" id="KW-1133">Transmembrane helix</keyword>
<accession>A0A0A2M5P4</accession>
<sequence>MNKKVKAVLYNFLGFAPIFLIVYFLAKEYTGLPNTLWISGVAFVASTILSPKFQAAKFQGEEKLFVSWLFLKGVKEIK</sequence>
<dbReference type="AlphaFoldDB" id="A0A0A2M5P4"/>
<comment type="caution">
    <text evidence="2">The sequence shown here is derived from an EMBL/GenBank/DDBJ whole genome shotgun (WGS) entry which is preliminary data.</text>
</comment>